<organism evidence="1">
    <name type="scientific">Anguilla anguilla</name>
    <name type="common">European freshwater eel</name>
    <name type="synonym">Muraena anguilla</name>
    <dbReference type="NCBI Taxonomy" id="7936"/>
    <lineage>
        <taxon>Eukaryota</taxon>
        <taxon>Metazoa</taxon>
        <taxon>Chordata</taxon>
        <taxon>Craniata</taxon>
        <taxon>Vertebrata</taxon>
        <taxon>Euteleostomi</taxon>
        <taxon>Actinopterygii</taxon>
        <taxon>Neopterygii</taxon>
        <taxon>Teleostei</taxon>
        <taxon>Anguilliformes</taxon>
        <taxon>Anguillidae</taxon>
        <taxon>Anguilla</taxon>
    </lineage>
</organism>
<reference evidence="1" key="2">
    <citation type="journal article" date="2015" name="Fish Shellfish Immunol.">
        <title>Early steps in the European eel (Anguilla anguilla)-Vibrio vulnificus interaction in the gills: Role of the RtxA13 toxin.</title>
        <authorList>
            <person name="Callol A."/>
            <person name="Pajuelo D."/>
            <person name="Ebbesson L."/>
            <person name="Teles M."/>
            <person name="MacKenzie S."/>
            <person name="Amaro C."/>
        </authorList>
    </citation>
    <scope>NUCLEOTIDE SEQUENCE</scope>
</reference>
<name>A0A0E9XAA9_ANGAN</name>
<accession>A0A0E9XAA9</accession>
<dbReference type="EMBL" id="GBXM01009211">
    <property type="protein sequence ID" value="JAH99366.1"/>
    <property type="molecule type" value="Transcribed_RNA"/>
</dbReference>
<reference evidence="1" key="1">
    <citation type="submission" date="2014-11" db="EMBL/GenBank/DDBJ databases">
        <authorList>
            <person name="Amaro Gonzalez C."/>
        </authorList>
    </citation>
    <scope>NUCLEOTIDE SEQUENCE</scope>
</reference>
<protein>
    <submittedName>
        <fullName evidence="1">Uncharacterized protein</fullName>
    </submittedName>
</protein>
<proteinExistence type="predicted"/>
<sequence length="65" mass="7392">MTNFTLINIMDMCCSSPTVWVTNNMITFLLNKPRSVAYISNNQEVLASPFLAPDWLICFCFLLPS</sequence>
<evidence type="ECO:0000313" key="1">
    <source>
        <dbReference type="EMBL" id="JAH99366.1"/>
    </source>
</evidence>
<dbReference type="AlphaFoldDB" id="A0A0E9XAA9"/>